<feature type="signal peptide" evidence="1">
    <location>
        <begin position="1"/>
        <end position="16"/>
    </location>
</feature>
<dbReference type="EMBL" id="KN837181">
    <property type="protein sequence ID" value="KIJ36173.1"/>
    <property type="molecule type" value="Genomic_DNA"/>
</dbReference>
<reference evidence="2 3" key="1">
    <citation type="submission" date="2014-06" db="EMBL/GenBank/DDBJ databases">
        <title>Evolutionary Origins and Diversification of the Mycorrhizal Mutualists.</title>
        <authorList>
            <consortium name="DOE Joint Genome Institute"/>
            <consortium name="Mycorrhizal Genomics Consortium"/>
            <person name="Kohler A."/>
            <person name="Kuo A."/>
            <person name="Nagy L.G."/>
            <person name="Floudas D."/>
            <person name="Copeland A."/>
            <person name="Barry K.W."/>
            <person name="Cichocki N."/>
            <person name="Veneault-Fourrey C."/>
            <person name="LaButti K."/>
            <person name="Lindquist E.A."/>
            <person name="Lipzen A."/>
            <person name="Lundell T."/>
            <person name="Morin E."/>
            <person name="Murat C."/>
            <person name="Riley R."/>
            <person name="Ohm R."/>
            <person name="Sun H."/>
            <person name="Tunlid A."/>
            <person name="Henrissat B."/>
            <person name="Grigoriev I.V."/>
            <person name="Hibbett D.S."/>
            <person name="Martin F."/>
        </authorList>
    </citation>
    <scope>NUCLEOTIDE SEQUENCE [LARGE SCALE GENOMIC DNA]</scope>
    <source>
        <strain evidence="2 3">SS14</strain>
    </source>
</reference>
<evidence type="ECO:0000313" key="3">
    <source>
        <dbReference type="Proteomes" id="UP000054279"/>
    </source>
</evidence>
<keyword evidence="1" id="KW-0732">Signal</keyword>
<gene>
    <name evidence="2" type="ORF">M422DRAFT_179743</name>
</gene>
<organism evidence="2 3">
    <name type="scientific">Sphaerobolus stellatus (strain SS14)</name>
    <dbReference type="NCBI Taxonomy" id="990650"/>
    <lineage>
        <taxon>Eukaryota</taxon>
        <taxon>Fungi</taxon>
        <taxon>Dikarya</taxon>
        <taxon>Basidiomycota</taxon>
        <taxon>Agaricomycotina</taxon>
        <taxon>Agaricomycetes</taxon>
        <taxon>Phallomycetidae</taxon>
        <taxon>Geastrales</taxon>
        <taxon>Sphaerobolaceae</taxon>
        <taxon>Sphaerobolus</taxon>
    </lineage>
</organism>
<evidence type="ECO:0000256" key="1">
    <source>
        <dbReference type="SAM" id="SignalP"/>
    </source>
</evidence>
<feature type="chain" id="PRO_5002204475" evidence="1">
    <location>
        <begin position="17"/>
        <end position="88"/>
    </location>
</feature>
<accession>A0A0C9U093</accession>
<protein>
    <submittedName>
        <fullName evidence="2">Uncharacterized protein</fullName>
    </submittedName>
</protein>
<sequence>MVGLLMGGMVWDTVVADEMYVGRLVWDGNYLIDLNYSYSHSGKLPQYLNSLAFLPSYFHKVIRNTGNPLVQMDIWSWSTEIAANVQLV</sequence>
<keyword evidence="3" id="KW-1185">Reference proteome</keyword>
<evidence type="ECO:0000313" key="2">
    <source>
        <dbReference type="EMBL" id="KIJ36173.1"/>
    </source>
</evidence>
<proteinExistence type="predicted"/>
<dbReference type="Proteomes" id="UP000054279">
    <property type="component" value="Unassembled WGS sequence"/>
</dbReference>
<dbReference type="HOGENOM" id="CLU_2470513_0_0_1"/>
<dbReference type="OrthoDB" id="3365519at2759"/>
<dbReference type="AlphaFoldDB" id="A0A0C9U093"/>
<name>A0A0C9U093_SPHS4</name>